<dbReference type="RefSeq" id="WP_007065807.1">
    <property type="nucleotide sequence ID" value="NZ_BBWO01000005.1"/>
</dbReference>
<keyword evidence="8" id="KW-0282">Flagellum</keyword>
<dbReference type="InterPro" id="IPR020013">
    <property type="entry name" value="Flagellar_FlgE/F/G"/>
</dbReference>
<evidence type="ECO:0000259" key="7">
    <source>
        <dbReference type="Pfam" id="PF22692"/>
    </source>
</evidence>
<evidence type="ECO:0000259" key="5">
    <source>
        <dbReference type="Pfam" id="PF00460"/>
    </source>
</evidence>
<comment type="subcellular location">
    <subcellularLocation>
        <location evidence="1 4">Bacterial flagellum basal body</location>
    </subcellularLocation>
</comment>
<comment type="function">
    <text evidence="4">A flexible structure which links the flagellar filament to the drive apparatus in the basal body.</text>
</comment>
<dbReference type="SUPFAM" id="SSF117143">
    <property type="entry name" value="Flagellar hook protein flgE"/>
    <property type="match status" value="1"/>
</dbReference>
<accession>A0A0P0Z9P9</accession>
<dbReference type="InterPro" id="IPR010930">
    <property type="entry name" value="Flg_bb/hook_C_dom"/>
</dbReference>
<dbReference type="Pfam" id="PF00460">
    <property type="entry name" value="Flg_bb_rod"/>
    <property type="match status" value="1"/>
</dbReference>
<evidence type="ECO:0000256" key="1">
    <source>
        <dbReference type="ARBA" id="ARBA00004117"/>
    </source>
</evidence>
<dbReference type="EMBL" id="LC066397">
    <property type="protein sequence ID" value="BAT31262.1"/>
    <property type="molecule type" value="Genomic_DNA"/>
</dbReference>
<keyword evidence="8" id="KW-0969">Cilium</keyword>
<comment type="similarity">
    <text evidence="2 4">Belongs to the flagella basal body rod proteins family.</text>
</comment>
<dbReference type="Pfam" id="PF06429">
    <property type="entry name" value="Flg_bbr_C"/>
    <property type="match status" value="1"/>
</dbReference>
<protein>
    <recommendedName>
        <fullName evidence="4">Flagellar hook protein FlgE</fullName>
    </recommendedName>
</protein>
<feature type="domain" description="Flagellar basal body rod protein N-terminal" evidence="5">
    <location>
        <begin position="7"/>
        <end position="37"/>
    </location>
</feature>
<feature type="domain" description="Flagellar basal-body/hook protein C-terminal" evidence="6">
    <location>
        <begin position="344"/>
        <end position="388"/>
    </location>
</feature>
<dbReference type="NCBIfam" id="TIGR03506">
    <property type="entry name" value="FlgEFG_subfam"/>
    <property type="match status" value="1"/>
</dbReference>
<proteinExistence type="inferred from homology"/>
<evidence type="ECO:0000256" key="4">
    <source>
        <dbReference type="RuleBase" id="RU362116"/>
    </source>
</evidence>
<feature type="domain" description="Flagellar hook protein FlgE/F/G-like D1" evidence="7">
    <location>
        <begin position="85"/>
        <end position="151"/>
    </location>
</feature>
<dbReference type="GO" id="GO:0009424">
    <property type="term" value="C:bacterial-type flagellum hook"/>
    <property type="evidence" value="ECO:0007669"/>
    <property type="project" value="TreeGrafter"/>
</dbReference>
<dbReference type="PROSITE" id="PS00588">
    <property type="entry name" value="FLAGELLA_BB_ROD"/>
    <property type="match status" value="1"/>
</dbReference>
<dbReference type="PANTHER" id="PTHR30435">
    <property type="entry name" value="FLAGELLAR PROTEIN"/>
    <property type="match status" value="1"/>
</dbReference>
<dbReference type="OrthoDB" id="8372879at2"/>
<dbReference type="PANTHER" id="PTHR30435:SF1">
    <property type="entry name" value="FLAGELLAR HOOK PROTEIN FLGE"/>
    <property type="match status" value="1"/>
</dbReference>
<evidence type="ECO:0000259" key="6">
    <source>
        <dbReference type="Pfam" id="PF06429"/>
    </source>
</evidence>
<evidence type="ECO:0000256" key="2">
    <source>
        <dbReference type="ARBA" id="ARBA00009677"/>
    </source>
</evidence>
<dbReference type="InterPro" id="IPR037058">
    <property type="entry name" value="Falgellar_hook_FlgE_sf"/>
</dbReference>
<dbReference type="AlphaFoldDB" id="A0A0P0Z9P9"/>
<dbReference type="GO" id="GO:0009425">
    <property type="term" value="C:bacterial-type flagellum basal body"/>
    <property type="evidence" value="ECO:0007669"/>
    <property type="project" value="UniProtKB-SubCell"/>
</dbReference>
<dbReference type="GO" id="GO:0005829">
    <property type="term" value="C:cytosol"/>
    <property type="evidence" value="ECO:0007669"/>
    <property type="project" value="TreeGrafter"/>
</dbReference>
<sequence length="390" mass="40748">MSINGVFRTSVSGMNAQSNKLSAVSDNIANSATTGYKRADVEFSSLVINSGGRGNYTSGSVLSQTRYDISTQGLVTTTSSKTDLAISGDGFFVVEDQNGQPFFTRAGSFVQRTEPDTGETFLVNAAGYKLTGQNGPVQVPVGEIVAPQATTTSELSMQLPLNGTGTHTGSFTAFNSRGEAVNVSMTATRTGADQWDLTFDAPSASAPVTVSVTFDAATGLPNPPITTAGNLQIVPPANGGGGAPSTVALNLGQLTSYDAAFTFQAEANGNPATGFSDFTISDDGRVFGILTTGRQIELDRIQLARFQSPDQLDVISGNVFRPSQLSGDPQFGFSGELGFGDLISGALEESNVDLASELTDMIVTQRSYAANSKTFQTGSEMLDLLVNLKR</sequence>
<dbReference type="GO" id="GO:0071978">
    <property type="term" value="P:bacterial-type flagellum-dependent swarming motility"/>
    <property type="evidence" value="ECO:0007669"/>
    <property type="project" value="TreeGrafter"/>
</dbReference>
<evidence type="ECO:0000256" key="3">
    <source>
        <dbReference type="ARBA" id="ARBA00023143"/>
    </source>
</evidence>
<dbReference type="InterPro" id="IPR053967">
    <property type="entry name" value="LlgE_F_G-like_D1"/>
</dbReference>
<evidence type="ECO:0000313" key="8">
    <source>
        <dbReference type="EMBL" id="BAT31262.1"/>
    </source>
</evidence>
<dbReference type="InterPro" id="IPR037925">
    <property type="entry name" value="FlgE/F/G-like"/>
</dbReference>
<dbReference type="InterPro" id="IPR019776">
    <property type="entry name" value="Flagellar_basal_body_rod_CS"/>
</dbReference>
<reference evidence="8" key="1">
    <citation type="journal article" date="2015" name="Proc. Natl. Acad. Sci. U.S.A.">
        <title>Bacterial clade with the ribosomal RNA operon on a small plasmid rather than the chromosome.</title>
        <authorList>
            <person name="Anda M."/>
            <person name="Ohtsubo Y."/>
            <person name="Okubo T."/>
            <person name="Sugawara M."/>
            <person name="Nagata Y."/>
            <person name="Tsuda M."/>
            <person name="Minamisawa K."/>
            <person name="Mitsui H."/>
        </authorList>
    </citation>
    <scope>NUCLEOTIDE SEQUENCE</scope>
    <source>
        <strain evidence="8">DSM 15513</strain>
    </source>
</reference>
<dbReference type="Pfam" id="PF22692">
    <property type="entry name" value="LlgE_F_G_D1"/>
    <property type="match status" value="1"/>
</dbReference>
<dbReference type="Gene3D" id="2.60.98.20">
    <property type="entry name" value="Flagellar hook protein FlgE"/>
    <property type="match status" value="1"/>
</dbReference>
<keyword evidence="3 4" id="KW-0975">Bacterial flagellum</keyword>
<dbReference type="InterPro" id="IPR001444">
    <property type="entry name" value="Flag_bb_rod_N"/>
</dbReference>
<organism evidence="8">
    <name type="scientific">Fulvimarina pelagi</name>
    <dbReference type="NCBI Taxonomy" id="217511"/>
    <lineage>
        <taxon>Bacteria</taxon>
        <taxon>Pseudomonadati</taxon>
        <taxon>Pseudomonadota</taxon>
        <taxon>Alphaproteobacteria</taxon>
        <taxon>Hyphomicrobiales</taxon>
        <taxon>Aurantimonadaceae</taxon>
        <taxon>Fulvimarina</taxon>
    </lineage>
</organism>
<keyword evidence="8" id="KW-0966">Cell projection</keyword>
<name>A0A0P0Z9P9_9HYPH</name>